<protein>
    <submittedName>
        <fullName evidence="1">(Mediterranean fruit fly) hypothetical protein</fullName>
    </submittedName>
</protein>
<sequence length="114" mass="13042">MNYKTEQVINIPMRAEVLRVARWRTRKATEQAKINELTFALVYVNLLLLQDGRKVGNMRPIQCGMQNVVLLCLRKFTRMVVGYMSHASAYLSHATCCCKSNKQHTSSHLNDSTP</sequence>
<accession>A0A811V1A7</accession>
<comment type="caution">
    <text evidence="1">The sequence shown here is derived from an EMBL/GenBank/DDBJ whole genome shotgun (WGS) entry which is preliminary data.</text>
</comment>
<proteinExistence type="predicted"/>
<reference evidence="1" key="1">
    <citation type="submission" date="2020-11" db="EMBL/GenBank/DDBJ databases">
        <authorList>
            <person name="Whitehead M."/>
        </authorList>
    </citation>
    <scope>NUCLEOTIDE SEQUENCE</scope>
    <source>
        <strain evidence="1">EGII</strain>
    </source>
</reference>
<dbReference type="Proteomes" id="UP000606786">
    <property type="component" value="Unassembled WGS sequence"/>
</dbReference>
<keyword evidence="2" id="KW-1185">Reference proteome</keyword>
<evidence type="ECO:0000313" key="2">
    <source>
        <dbReference type="Proteomes" id="UP000606786"/>
    </source>
</evidence>
<name>A0A811V1A7_CERCA</name>
<evidence type="ECO:0000313" key="1">
    <source>
        <dbReference type="EMBL" id="CAD7005259.1"/>
    </source>
</evidence>
<dbReference type="EMBL" id="CAJHJT010000034">
    <property type="protein sequence ID" value="CAD7005259.1"/>
    <property type="molecule type" value="Genomic_DNA"/>
</dbReference>
<dbReference type="AlphaFoldDB" id="A0A811V1A7"/>
<gene>
    <name evidence="1" type="ORF">CCAP1982_LOCUS13616</name>
</gene>
<organism evidence="1 2">
    <name type="scientific">Ceratitis capitata</name>
    <name type="common">Mediterranean fruit fly</name>
    <name type="synonym">Tephritis capitata</name>
    <dbReference type="NCBI Taxonomy" id="7213"/>
    <lineage>
        <taxon>Eukaryota</taxon>
        <taxon>Metazoa</taxon>
        <taxon>Ecdysozoa</taxon>
        <taxon>Arthropoda</taxon>
        <taxon>Hexapoda</taxon>
        <taxon>Insecta</taxon>
        <taxon>Pterygota</taxon>
        <taxon>Neoptera</taxon>
        <taxon>Endopterygota</taxon>
        <taxon>Diptera</taxon>
        <taxon>Brachycera</taxon>
        <taxon>Muscomorpha</taxon>
        <taxon>Tephritoidea</taxon>
        <taxon>Tephritidae</taxon>
        <taxon>Ceratitis</taxon>
        <taxon>Ceratitis</taxon>
    </lineage>
</organism>